<dbReference type="AlphaFoldDB" id="A0A0V1A8T8"/>
<protein>
    <submittedName>
        <fullName evidence="1">Uncharacterized protein</fullName>
    </submittedName>
</protein>
<comment type="caution">
    <text evidence="1">The sequence shown here is derived from an EMBL/GenBank/DDBJ whole genome shotgun (WGS) entry which is preliminary data.</text>
</comment>
<dbReference type="Proteomes" id="UP000054783">
    <property type="component" value="Unassembled WGS sequence"/>
</dbReference>
<keyword evidence="2" id="KW-1185">Reference proteome</keyword>
<gene>
    <name evidence="1" type="ORF">T12_3956</name>
</gene>
<reference evidence="1 2" key="1">
    <citation type="submission" date="2015-01" db="EMBL/GenBank/DDBJ databases">
        <title>Evolution of Trichinella species and genotypes.</title>
        <authorList>
            <person name="Korhonen P.K."/>
            <person name="Edoardo P."/>
            <person name="Giuseppe L.R."/>
            <person name="Gasser R.B."/>
        </authorList>
    </citation>
    <scope>NUCLEOTIDE SEQUENCE [LARGE SCALE GENOMIC DNA]</scope>
    <source>
        <strain evidence="1">ISS2496</strain>
    </source>
</reference>
<sequence>MLHLLLLYLTRYSSNVKNMIRNSLGLNLKVVWITLLCYRSSIDFQVSNLELEAFGMERRGENSLRKNPCLEHVALFENLWPSCEVYVKYSDDSKQLGTGSKSYLDHVALLQIFN</sequence>
<evidence type="ECO:0000313" key="2">
    <source>
        <dbReference type="Proteomes" id="UP000054783"/>
    </source>
</evidence>
<dbReference type="EMBL" id="JYDQ01000018">
    <property type="protein sequence ID" value="KRY21264.1"/>
    <property type="molecule type" value="Genomic_DNA"/>
</dbReference>
<proteinExistence type="predicted"/>
<name>A0A0V1A8T8_9BILA</name>
<accession>A0A0V1A8T8</accession>
<evidence type="ECO:0000313" key="1">
    <source>
        <dbReference type="EMBL" id="KRY21264.1"/>
    </source>
</evidence>
<organism evidence="1 2">
    <name type="scientific">Trichinella patagoniensis</name>
    <dbReference type="NCBI Taxonomy" id="990121"/>
    <lineage>
        <taxon>Eukaryota</taxon>
        <taxon>Metazoa</taxon>
        <taxon>Ecdysozoa</taxon>
        <taxon>Nematoda</taxon>
        <taxon>Enoplea</taxon>
        <taxon>Dorylaimia</taxon>
        <taxon>Trichinellida</taxon>
        <taxon>Trichinellidae</taxon>
        <taxon>Trichinella</taxon>
    </lineage>
</organism>